<reference evidence="2" key="3">
    <citation type="submission" date="2010-09" db="EMBL/GenBank/DDBJ databases">
        <title>Annotation of Gaeumannomyces graminis var. tritici R3-111a-1.</title>
        <authorList>
            <consortium name="The Broad Institute Genome Sequencing Platform"/>
            <person name="Ma L.-J."/>
            <person name="Dead R."/>
            <person name="Young S.K."/>
            <person name="Zeng Q."/>
            <person name="Gargeya S."/>
            <person name="Fitzgerald M."/>
            <person name="Haas B."/>
            <person name="Abouelleil A."/>
            <person name="Alvarado L."/>
            <person name="Arachchi H.M."/>
            <person name="Berlin A."/>
            <person name="Brown A."/>
            <person name="Chapman S.B."/>
            <person name="Chen Z."/>
            <person name="Dunbar C."/>
            <person name="Freedman E."/>
            <person name="Gearin G."/>
            <person name="Gellesch M."/>
            <person name="Goldberg J."/>
            <person name="Griggs A."/>
            <person name="Gujja S."/>
            <person name="Heiman D."/>
            <person name="Howarth C."/>
            <person name="Larson L."/>
            <person name="Lui A."/>
            <person name="MacDonald P.J.P."/>
            <person name="Mehta T."/>
            <person name="Montmayeur A."/>
            <person name="Murphy C."/>
            <person name="Neiman D."/>
            <person name="Pearson M."/>
            <person name="Priest M."/>
            <person name="Roberts A."/>
            <person name="Saif S."/>
            <person name="Shea T."/>
            <person name="Shenoy N."/>
            <person name="Sisk P."/>
            <person name="Stolte C."/>
            <person name="Sykes S."/>
            <person name="Yandava C."/>
            <person name="Wortman J."/>
            <person name="Nusbaum C."/>
            <person name="Birren B."/>
        </authorList>
    </citation>
    <scope>NUCLEOTIDE SEQUENCE</scope>
    <source>
        <strain evidence="2">R3-111a-1</strain>
    </source>
</reference>
<organism evidence="2">
    <name type="scientific">Gaeumannomyces tritici (strain R3-111a-1)</name>
    <name type="common">Wheat and barley take-all root rot fungus</name>
    <name type="synonym">Gaeumannomyces graminis var. tritici</name>
    <dbReference type="NCBI Taxonomy" id="644352"/>
    <lineage>
        <taxon>Eukaryota</taxon>
        <taxon>Fungi</taxon>
        <taxon>Dikarya</taxon>
        <taxon>Ascomycota</taxon>
        <taxon>Pezizomycotina</taxon>
        <taxon>Sordariomycetes</taxon>
        <taxon>Sordariomycetidae</taxon>
        <taxon>Magnaporthales</taxon>
        <taxon>Magnaporthaceae</taxon>
        <taxon>Gaeumannomyces</taxon>
    </lineage>
</organism>
<gene>
    <name evidence="3" type="primary">20350545</name>
    <name evidence="2" type="ORF">GGTG_10087</name>
</gene>
<dbReference type="eggNOG" id="ENOG502RNEC">
    <property type="taxonomic scope" value="Eukaryota"/>
</dbReference>
<evidence type="ECO:0000313" key="2">
    <source>
        <dbReference type="EMBL" id="EJT73240.1"/>
    </source>
</evidence>
<proteinExistence type="predicted"/>
<sequence length="158" mass="16923">MKAVWQSTGELQDGNEAVSALWKLLQAVESCVWLARGQLRGPTRAQHRTLNSFMDERVHHCAATRASCNIHLGGATLATAAASHKAPLARWWRGPPTDGLHGAQQASALNLRPGRGGIGLEPSNQERRLRDPCPVPHNAVADQSALEERDGASGGQAE</sequence>
<dbReference type="RefSeq" id="XP_009226214.1">
    <property type="nucleotide sequence ID" value="XM_009227950.1"/>
</dbReference>
<feature type="region of interest" description="Disordered" evidence="1">
    <location>
        <begin position="110"/>
        <end position="158"/>
    </location>
</feature>
<keyword evidence="4" id="KW-1185">Reference proteome</keyword>
<evidence type="ECO:0000313" key="4">
    <source>
        <dbReference type="Proteomes" id="UP000006039"/>
    </source>
</evidence>
<evidence type="ECO:0000313" key="3">
    <source>
        <dbReference type="EnsemblFungi" id="EJT73240"/>
    </source>
</evidence>
<accession>J3P9A4</accession>
<dbReference type="HOGENOM" id="CLU_1669496_0_0_1"/>
<dbReference type="OrthoDB" id="10633822at2759"/>
<name>J3P9A4_GAET3</name>
<reference evidence="3" key="4">
    <citation type="journal article" date="2015" name="G3 (Bethesda)">
        <title>Genome sequences of three phytopathogenic species of the Magnaporthaceae family of fungi.</title>
        <authorList>
            <person name="Okagaki L.H."/>
            <person name="Nunes C.C."/>
            <person name="Sailsbery J."/>
            <person name="Clay B."/>
            <person name="Brown D."/>
            <person name="John T."/>
            <person name="Oh Y."/>
            <person name="Young N."/>
            <person name="Fitzgerald M."/>
            <person name="Haas B.J."/>
            <person name="Zeng Q."/>
            <person name="Young S."/>
            <person name="Adiconis X."/>
            <person name="Fan L."/>
            <person name="Levin J.Z."/>
            <person name="Mitchell T.K."/>
            <person name="Okubara P.A."/>
            <person name="Farman M.L."/>
            <person name="Kohn L.M."/>
            <person name="Birren B."/>
            <person name="Ma L.-J."/>
            <person name="Dean R.A."/>
        </authorList>
    </citation>
    <scope>NUCLEOTIDE SEQUENCE</scope>
    <source>
        <strain evidence="3">R3-111a-1</strain>
    </source>
</reference>
<dbReference type="Proteomes" id="UP000006039">
    <property type="component" value="Unassembled WGS sequence"/>
</dbReference>
<reference evidence="4" key="1">
    <citation type="submission" date="2010-07" db="EMBL/GenBank/DDBJ databases">
        <title>The genome sequence of Gaeumannomyces graminis var. tritici strain R3-111a-1.</title>
        <authorList>
            <consortium name="The Broad Institute Genome Sequencing Platform"/>
            <person name="Ma L.-J."/>
            <person name="Dead R."/>
            <person name="Young S."/>
            <person name="Zeng Q."/>
            <person name="Koehrsen M."/>
            <person name="Alvarado L."/>
            <person name="Berlin A."/>
            <person name="Chapman S.B."/>
            <person name="Chen Z."/>
            <person name="Freedman E."/>
            <person name="Gellesch M."/>
            <person name="Goldberg J."/>
            <person name="Griggs A."/>
            <person name="Gujja S."/>
            <person name="Heilman E.R."/>
            <person name="Heiman D."/>
            <person name="Hepburn T."/>
            <person name="Howarth C."/>
            <person name="Jen D."/>
            <person name="Larson L."/>
            <person name="Mehta T."/>
            <person name="Neiman D."/>
            <person name="Pearson M."/>
            <person name="Roberts A."/>
            <person name="Saif S."/>
            <person name="Shea T."/>
            <person name="Shenoy N."/>
            <person name="Sisk P."/>
            <person name="Stolte C."/>
            <person name="Sykes S."/>
            <person name="Walk T."/>
            <person name="White J."/>
            <person name="Yandava C."/>
            <person name="Haas B."/>
            <person name="Nusbaum C."/>
            <person name="Birren B."/>
        </authorList>
    </citation>
    <scope>NUCLEOTIDE SEQUENCE [LARGE SCALE GENOMIC DNA]</scope>
    <source>
        <strain evidence="4">R3-111a-1</strain>
    </source>
</reference>
<protein>
    <submittedName>
        <fullName evidence="2 3">Uncharacterized protein</fullName>
    </submittedName>
</protein>
<reference evidence="3" key="5">
    <citation type="submission" date="2018-04" db="UniProtKB">
        <authorList>
            <consortium name="EnsemblFungi"/>
        </authorList>
    </citation>
    <scope>IDENTIFICATION</scope>
    <source>
        <strain evidence="3">R3-111a-1</strain>
    </source>
</reference>
<evidence type="ECO:0000256" key="1">
    <source>
        <dbReference type="SAM" id="MobiDB-lite"/>
    </source>
</evidence>
<dbReference type="VEuPathDB" id="FungiDB:GGTG_10087"/>
<dbReference type="EMBL" id="GL385399">
    <property type="protein sequence ID" value="EJT73240.1"/>
    <property type="molecule type" value="Genomic_DNA"/>
</dbReference>
<dbReference type="GeneID" id="20350545"/>
<reference evidence="2" key="2">
    <citation type="submission" date="2010-07" db="EMBL/GenBank/DDBJ databases">
        <authorList>
            <consortium name="The Broad Institute Genome Sequencing Platform"/>
            <consortium name="Broad Institute Genome Sequencing Center for Infectious Disease"/>
            <person name="Ma L.-J."/>
            <person name="Dead R."/>
            <person name="Young S."/>
            <person name="Zeng Q."/>
            <person name="Koehrsen M."/>
            <person name="Alvarado L."/>
            <person name="Berlin A."/>
            <person name="Chapman S.B."/>
            <person name="Chen Z."/>
            <person name="Freedman E."/>
            <person name="Gellesch M."/>
            <person name="Goldberg J."/>
            <person name="Griggs A."/>
            <person name="Gujja S."/>
            <person name="Heilman E.R."/>
            <person name="Heiman D."/>
            <person name="Hepburn T."/>
            <person name="Howarth C."/>
            <person name="Jen D."/>
            <person name="Larson L."/>
            <person name="Mehta T."/>
            <person name="Neiman D."/>
            <person name="Pearson M."/>
            <person name="Roberts A."/>
            <person name="Saif S."/>
            <person name="Shea T."/>
            <person name="Shenoy N."/>
            <person name="Sisk P."/>
            <person name="Stolte C."/>
            <person name="Sykes S."/>
            <person name="Walk T."/>
            <person name="White J."/>
            <person name="Yandava C."/>
            <person name="Haas B."/>
            <person name="Nusbaum C."/>
            <person name="Birren B."/>
        </authorList>
    </citation>
    <scope>NUCLEOTIDE SEQUENCE</scope>
    <source>
        <strain evidence="2">R3-111a-1</strain>
    </source>
</reference>
<dbReference type="EnsemblFungi" id="EJT73240">
    <property type="protein sequence ID" value="EJT73240"/>
    <property type="gene ID" value="GGTG_10087"/>
</dbReference>
<dbReference type="AlphaFoldDB" id="J3P9A4"/>